<reference evidence="2" key="1">
    <citation type="submission" date="2018-06" db="EMBL/GenBank/DDBJ databases">
        <authorList>
            <person name="Zhirakovskaya E."/>
        </authorList>
    </citation>
    <scope>NUCLEOTIDE SEQUENCE</scope>
</reference>
<evidence type="ECO:0000256" key="1">
    <source>
        <dbReference type="ARBA" id="ARBA00005534"/>
    </source>
</evidence>
<name>A0A3B1CAY4_9ZZZZ</name>
<accession>A0A3B1CAY4</accession>
<comment type="similarity">
    <text evidence="1">Belongs to the UPF0047 family.</text>
</comment>
<evidence type="ECO:0000313" key="2">
    <source>
        <dbReference type="EMBL" id="VAX14007.1"/>
    </source>
</evidence>
<proteinExistence type="inferred from homology"/>
<dbReference type="PANTHER" id="PTHR30615">
    <property type="entry name" value="UNCHARACTERIZED PROTEIN YJBQ-RELATED"/>
    <property type="match status" value="1"/>
</dbReference>
<organism evidence="2">
    <name type="scientific">hydrothermal vent metagenome</name>
    <dbReference type="NCBI Taxonomy" id="652676"/>
    <lineage>
        <taxon>unclassified sequences</taxon>
        <taxon>metagenomes</taxon>
        <taxon>ecological metagenomes</taxon>
    </lineage>
</organism>
<dbReference type="PANTHER" id="PTHR30615:SF8">
    <property type="entry name" value="UPF0047 PROTEIN C4A8.02C"/>
    <property type="match status" value="1"/>
</dbReference>
<dbReference type="InterPro" id="IPR035917">
    <property type="entry name" value="YjbQ-like_sf"/>
</dbReference>
<dbReference type="AlphaFoldDB" id="A0A3B1CAY4"/>
<dbReference type="InterPro" id="IPR001602">
    <property type="entry name" value="UPF0047_YjbQ-like"/>
</dbReference>
<sequence length="156" mass="17518">MKIGASSRAIDTNEKNNRSNMQKILTIQTRGRGTYDLSAELAHCVRESEIDSGLCHCFVHHTSASLILCENADPDVRHDLETFMNRLVPDGDPMFTHINEGEDDMPAHVRSVLTQAGISIPITDGRPGLGTWQSVYLWEHRLQPQQRRITLTLIKG</sequence>
<gene>
    <name evidence="2" type="ORF">MNBD_GAMMA24-1470</name>
</gene>
<protein>
    <submittedName>
        <fullName evidence="2">UPF0047 protein YjbQ</fullName>
    </submittedName>
</protein>
<dbReference type="Gene3D" id="2.60.120.460">
    <property type="entry name" value="YjbQ-like"/>
    <property type="match status" value="1"/>
</dbReference>
<dbReference type="PIRSF" id="PIRSF004681">
    <property type="entry name" value="UCP004681"/>
    <property type="match status" value="1"/>
</dbReference>
<dbReference type="Pfam" id="PF01894">
    <property type="entry name" value="YjbQ"/>
    <property type="match status" value="1"/>
</dbReference>
<dbReference type="NCBIfam" id="TIGR00149">
    <property type="entry name" value="TIGR00149_YjbQ"/>
    <property type="match status" value="1"/>
</dbReference>
<dbReference type="EMBL" id="UOFZ01000150">
    <property type="protein sequence ID" value="VAX14007.1"/>
    <property type="molecule type" value="Genomic_DNA"/>
</dbReference>
<dbReference type="SUPFAM" id="SSF111038">
    <property type="entry name" value="YjbQ-like"/>
    <property type="match status" value="1"/>
</dbReference>